<dbReference type="Proteomes" id="UP000243719">
    <property type="component" value="Unassembled WGS sequence"/>
</dbReference>
<evidence type="ECO:0000313" key="8">
    <source>
        <dbReference type="Proteomes" id="UP000243719"/>
    </source>
</evidence>
<sequence>MTTFSLHRGARWIGIACTATTLLHAAVSPASALAAGPRVALDAGHSPAQPGARSAGGAPEHRFNTTLRARVADDLRAAGASVAYTAGDDEEIALQARSSRVPDADLFVSLHHDSMQQAYIDAGRQREFHGFAIFVSARNPDYQQSLRCAKAIGARLRAAGQQPSLYHAEPIRGENRPIIDGTLGIHRFDDLVVLRTARMPALLIEAGVIANPDEEARLQQPATVARVAGAISAGVLDCSRTASRL</sequence>
<dbReference type="AlphaFoldDB" id="A0A1H2PKD6"/>
<dbReference type="EC" id="3.5.1.28" evidence="2"/>
<dbReference type="PANTHER" id="PTHR30404:SF0">
    <property type="entry name" value="N-ACETYLMURAMOYL-L-ALANINE AMIDASE AMIC"/>
    <property type="match status" value="1"/>
</dbReference>
<dbReference type="STRING" id="1770053.SAMN05216551_10263"/>
<evidence type="ECO:0000259" key="6">
    <source>
        <dbReference type="SMART" id="SM00646"/>
    </source>
</evidence>
<keyword evidence="5" id="KW-0732">Signal</keyword>
<keyword evidence="3" id="KW-0378">Hydrolase</keyword>
<feature type="region of interest" description="Disordered" evidence="4">
    <location>
        <begin position="41"/>
        <end position="61"/>
    </location>
</feature>
<dbReference type="SMART" id="SM00646">
    <property type="entry name" value="Ami_3"/>
    <property type="match status" value="1"/>
</dbReference>
<comment type="catalytic activity">
    <reaction evidence="1">
        <text>Hydrolyzes the link between N-acetylmuramoyl residues and L-amino acid residues in certain cell-wall glycopeptides.</text>
        <dbReference type="EC" id="3.5.1.28"/>
    </reaction>
</comment>
<dbReference type="Pfam" id="PF01520">
    <property type="entry name" value="Amidase_3"/>
    <property type="match status" value="1"/>
</dbReference>
<evidence type="ECO:0000256" key="2">
    <source>
        <dbReference type="ARBA" id="ARBA00011901"/>
    </source>
</evidence>
<evidence type="ECO:0000313" key="7">
    <source>
        <dbReference type="EMBL" id="SDV46877.1"/>
    </source>
</evidence>
<dbReference type="Gene3D" id="3.40.630.40">
    <property type="entry name" value="Zn-dependent exopeptidases"/>
    <property type="match status" value="1"/>
</dbReference>
<protein>
    <recommendedName>
        <fullName evidence="2">N-acetylmuramoyl-L-alanine amidase</fullName>
        <ecNumber evidence="2">3.5.1.28</ecNumber>
    </recommendedName>
</protein>
<feature type="domain" description="MurNAc-LAA" evidence="6">
    <location>
        <begin position="93"/>
        <end position="236"/>
    </location>
</feature>
<evidence type="ECO:0000256" key="1">
    <source>
        <dbReference type="ARBA" id="ARBA00001561"/>
    </source>
</evidence>
<evidence type="ECO:0000256" key="4">
    <source>
        <dbReference type="SAM" id="MobiDB-lite"/>
    </source>
</evidence>
<feature type="signal peptide" evidence="5">
    <location>
        <begin position="1"/>
        <end position="34"/>
    </location>
</feature>
<gene>
    <name evidence="7" type="ORF">SAMN05216551_10263</name>
</gene>
<dbReference type="OrthoDB" id="8525541at2"/>
<dbReference type="CDD" id="cd02696">
    <property type="entry name" value="MurNAc-LAA"/>
    <property type="match status" value="1"/>
</dbReference>
<organism evidence="7 8">
    <name type="scientific">Chitinasiproducens palmae</name>
    <dbReference type="NCBI Taxonomy" id="1770053"/>
    <lineage>
        <taxon>Bacteria</taxon>
        <taxon>Pseudomonadati</taxon>
        <taxon>Pseudomonadota</taxon>
        <taxon>Betaproteobacteria</taxon>
        <taxon>Burkholderiales</taxon>
        <taxon>Burkholderiaceae</taxon>
        <taxon>Chitinasiproducens</taxon>
    </lineage>
</organism>
<proteinExistence type="predicted"/>
<evidence type="ECO:0000256" key="3">
    <source>
        <dbReference type="ARBA" id="ARBA00022801"/>
    </source>
</evidence>
<dbReference type="InterPro" id="IPR050695">
    <property type="entry name" value="N-acetylmuramoyl_amidase_3"/>
</dbReference>
<reference evidence="8" key="1">
    <citation type="submission" date="2016-09" db="EMBL/GenBank/DDBJ databases">
        <authorList>
            <person name="Varghese N."/>
            <person name="Submissions S."/>
        </authorList>
    </citation>
    <scope>NUCLEOTIDE SEQUENCE [LARGE SCALE GENOMIC DNA]</scope>
    <source>
        <strain evidence="8">JS23</strain>
    </source>
</reference>
<dbReference type="InterPro" id="IPR002508">
    <property type="entry name" value="MurNAc-LAA_cat"/>
</dbReference>
<dbReference type="RefSeq" id="WP_091904714.1">
    <property type="nucleotide sequence ID" value="NZ_FNLO01000002.1"/>
</dbReference>
<dbReference type="PANTHER" id="PTHR30404">
    <property type="entry name" value="N-ACETYLMURAMOYL-L-ALANINE AMIDASE"/>
    <property type="match status" value="1"/>
</dbReference>
<feature type="chain" id="PRO_5017303899" description="N-acetylmuramoyl-L-alanine amidase" evidence="5">
    <location>
        <begin position="35"/>
        <end position="245"/>
    </location>
</feature>
<dbReference type="SUPFAM" id="SSF53187">
    <property type="entry name" value="Zn-dependent exopeptidases"/>
    <property type="match status" value="1"/>
</dbReference>
<keyword evidence="8" id="KW-1185">Reference proteome</keyword>
<evidence type="ECO:0000256" key="5">
    <source>
        <dbReference type="SAM" id="SignalP"/>
    </source>
</evidence>
<dbReference type="GO" id="GO:0030288">
    <property type="term" value="C:outer membrane-bounded periplasmic space"/>
    <property type="evidence" value="ECO:0007669"/>
    <property type="project" value="TreeGrafter"/>
</dbReference>
<dbReference type="EMBL" id="FNLO01000002">
    <property type="protein sequence ID" value="SDV46877.1"/>
    <property type="molecule type" value="Genomic_DNA"/>
</dbReference>
<dbReference type="GO" id="GO:0009253">
    <property type="term" value="P:peptidoglycan catabolic process"/>
    <property type="evidence" value="ECO:0007669"/>
    <property type="project" value="InterPro"/>
</dbReference>
<dbReference type="GO" id="GO:0008745">
    <property type="term" value="F:N-acetylmuramoyl-L-alanine amidase activity"/>
    <property type="evidence" value="ECO:0007669"/>
    <property type="project" value="UniProtKB-EC"/>
</dbReference>
<name>A0A1H2PKD6_9BURK</name>
<accession>A0A1H2PKD6</accession>